<accession>A0A0E0PAG2</accession>
<dbReference type="EnsemblPlants" id="ORUFI04G17250.1">
    <property type="protein sequence ID" value="ORUFI04G17250.1"/>
    <property type="gene ID" value="ORUFI04G17250"/>
</dbReference>
<feature type="compositionally biased region" description="Gly residues" evidence="1">
    <location>
        <begin position="24"/>
        <end position="36"/>
    </location>
</feature>
<dbReference type="Gramene" id="ORUFI04G17250.1">
    <property type="protein sequence ID" value="ORUFI04G17250.1"/>
    <property type="gene ID" value="ORUFI04G17250"/>
</dbReference>
<reference evidence="2" key="2">
    <citation type="submission" date="2015-06" db="UniProtKB">
        <authorList>
            <consortium name="EnsemblPlants"/>
        </authorList>
    </citation>
    <scope>IDENTIFICATION</scope>
</reference>
<feature type="compositionally biased region" description="Basic and acidic residues" evidence="1">
    <location>
        <begin position="37"/>
        <end position="54"/>
    </location>
</feature>
<evidence type="ECO:0000256" key="1">
    <source>
        <dbReference type="SAM" id="MobiDB-lite"/>
    </source>
</evidence>
<feature type="compositionally biased region" description="Gly residues" evidence="1">
    <location>
        <begin position="1"/>
        <end position="12"/>
    </location>
</feature>
<sequence>MRGGGAEEIGEGGGDRASGEEAGGRGGGDAGAGRGGGAERRANDAAWGKEERSDRGLLESHGLIIDFINTLRLVDAFSVDSTAETSICHDREILTLSLAAAGTDLSPFSPLAAPVPAANRQPPPRRGSSCRPELFSFHRTIINKTKRLISFR</sequence>
<reference evidence="3" key="1">
    <citation type="submission" date="2013-06" db="EMBL/GenBank/DDBJ databases">
        <authorList>
            <person name="Zhao Q."/>
        </authorList>
    </citation>
    <scope>NUCLEOTIDE SEQUENCE</scope>
    <source>
        <strain evidence="3">cv. W1943</strain>
    </source>
</reference>
<protein>
    <submittedName>
        <fullName evidence="2">Uncharacterized protein</fullName>
    </submittedName>
</protein>
<proteinExistence type="predicted"/>
<feature type="region of interest" description="Disordered" evidence="1">
    <location>
        <begin position="1"/>
        <end position="54"/>
    </location>
</feature>
<dbReference type="AlphaFoldDB" id="A0A0E0PAG2"/>
<evidence type="ECO:0000313" key="3">
    <source>
        <dbReference type="Proteomes" id="UP000008022"/>
    </source>
</evidence>
<feature type="compositionally biased region" description="Basic and acidic residues" evidence="1">
    <location>
        <begin position="13"/>
        <end position="23"/>
    </location>
</feature>
<organism evidence="2 3">
    <name type="scientific">Oryza rufipogon</name>
    <name type="common">Brownbeard rice</name>
    <name type="synonym">Asian wild rice</name>
    <dbReference type="NCBI Taxonomy" id="4529"/>
    <lineage>
        <taxon>Eukaryota</taxon>
        <taxon>Viridiplantae</taxon>
        <taxon>Streptophyta</taxon>
        <taxon>Embryophyta</taxon>
        <taxon>Tracheophyta</taxon>
        <taxon>Spermatophyta</taxon>
        <taxon>Magnoliopsida</taxon>
        <taxon>Liliopsida</taxon>
        <taxon>Poales</taxon>
        <taxon>Poaceae</taxon>
        <taxon>BOP clade</taxon>
        <taxon>Oryzoideae</taxon>
        <taxon>Oryzeae</taxon>
        <taxon>Oryzinae</taxon>
        <taxon>Oryza</taxon>
    </lineage>
</organism>
<dbReference type="Proteomes" id="UP000008022">
    <property type="component" value="Unassembled WGS sequence"/>
</dbReference>
<name>A0A0E0PAG2_ORYRU</name>
<keyword evidence="3" id="KW-1185">Reference proteome</keyword>
<evidence type="ECO:0000313" key="2">
    <source>
        <dbReference type="EnsemblPlants" id="ORUFI04G17250.1"/>
    </source>
</evidence>
<dbReference type="HOGENOM" id="CLU_145069_0_0_1"/>